<sequence>QAVGSVLLSMGVTSMVSGYANELSGGAFLSGWVGGQISGLFAAIPGLGPVASAVMGFTGGFVGSVTTGIMDNALYNRGLSIPTIFISSLVVGFINSIFTVAAPKPVFGIKYGNKSFIPAIFGYLYYTSLVWGTRGFLTGTLGGFFPDIG</sequence>
<keyword evidence="1" id="KW-0472">Membrane</keyword>
<evidence type="ECO:0000313" key="2">
    <source>
        <dbReference type="EMBL" id="HIS37493.1"/>
    </source>
</evidence>
<dbReference type="EMBL" id="DVIU01000265">
    <property type="protein sequence ID" value="HIS37493.1"/>
    <property type="molecule type" value="Genomic_DNA"/>
</dbReference>
<feature type="transmembrane region" description="Helical" evidence="1">
    <location>
        <begin position="79"/>
        <end position="103"/>
    </location>
</feature>
<evidence type="ECO:0000256" key="1">
    <source>
        <dbReference type="SAM" id="Phobius"/>
    </source>
</evidence>
<reference evidence="2" key="1">
    <citation type="submission" date="2020-10" db="EMBL/GenBank/DDBJ databases">
        <authorList>
            <person name="Gilroy R."/>
        </authorList>
    </citation>
    <scope>NUCLEOTIDE SEQUENCE</scope>
    <source>
        <strain evidence="2">6276</strain>
    </source>
</reference>
<keyword evidence="1" id="KW-1133">Transmembrane helix</keyword>
<feature type="transmembrane region" description="Helical" evidence="1">
    <location>
        <begin position="42"/>
        <end position="67"/>
    </location>
</feature>
<comment type="caution">
    <text evidence="2">The sequence shown here is derived from an EMBL/GenBank/DDBJ whole genome shotgun (WGS) entry which is preliminary data.</text>
</comment>
<gene>
    <name evidence="2" type="ORF">IAC10_12885</name>
</gene>
<feature type="non-terminal residue" evidence="2">
    <location>
        <position position="1"/>
    </location>
</feature>
<reference evidence="2" key="2">
    <citation type="journal article" date="2021" name="PeerJ">
        <title>Extensive microbial diversity within the chicken gut microbiome revealed by metagenomics and culture.</title>
        <authorList>
            <person name="Gilroy R."/>
            <person name="Ravi A."/>
            <person name="Getino M."/>
            <person name="Pursley I."/>
            <person name="Horton D.L."/>
            <person name="Alikhan N.F."/>
            <person name="Baker D."/>
            <person name="Gharbi K."/>
            <person name="Hall N."/>
            <person name="Watson M."/>
            <person name="Adriaenssens E.M."/>
            <person name="Foster-Nyarko E."/>
            <person name="Jarju S."/>
            <person name="Secka A."/>
            <person name="Antonio M."/>
            <person name="Oren A."/>
            <person name="Chaudhuri R.R."/>
            <person name="La Ragione R."/>
            <person name="Hildebrand F."/>
            <person name="Pallen M.J."/>
        </authorList>
    </citation>
    <scope>NUCLEOTIDE SEQUENCE</scope>
    <source>
        <strain evidence="2">6276</strain>
    </source>
</reference>
<proteinExistence type="predicted"/>
<dbReference type="AlphaFoldDB" id="A0A9D1F147"/>
<accession>A0A9D1F147</accession>
<evidence type="ECO:0000313" key="3">
    <source>
        <dbReference type="Proteomes" id="UP000823928"/>
    </source>
</evidence>
<dbReference type="Proteomes" id="UP000823928">
    <property type="component" value="Unassembled WGS sequence"/>
</dbReference>
<protein>
    <submittedName>
        <fullName evidence="2">Uncharacterized protein</fullName>
    </submittedName>
</protein>
<organism evidence="2 3">
    <name type="scientific">Candidatus Scatousia excrementigallinarum</name>
    <dbReference type="NCBI Taxonomy" id="2840935"/>
    <lineage>
        <taxon>Bacteria</taxon>
        <taxon>Candidatus Scatousia</taxon>
    </lineage>
</organism>
<keyword evidence="1" id="KW-0812">Transmembrane</keyword>
<name>A0A9D1F147_9BACT</name>
<feature type="transmembrane region" description="Helical" evidence="1">
    <location>
        <begin position="123"/>
        <end position="145"/>
    </location>
</feature>